<evidence type="ECO:0000256" key="5">
    <source>
        <dbReference type="ARBA" id="ARBA00022857"/>
    </source>
</evidence>
<dbReference type="HAMAP" id="MF_01971">
    <property type="entry name" value="Kynurenine_monooxygenase"/>
    <property type="match status" value="1"/>
</dbReference>
<evidence type="ECO:0000256" key="11">
    <source>
        <dbReference type="SAM" id="Phobius"/>
    </source>
</evidence>
<comment type="caution">
    <text evidence="13">The sequence shown here is derived from an EMBL/GenBank/DDBJ whole genome shotgun (WGS) entry which is preliminary data.</text>
</comment>
<dbReference type="FunFam" id="3.50.50.60:FF:000129">
    <property type="entry name" value="Kynurenine 3-monooxygenase"/>
    <property type="match status" value="1"/>
</dbReference>
<feature type="domain" description="FAD-binding" evidence="12">
    <location>
        <begin position="19"/>
        <end position="192"/>
    </location>
</feature>
<keyword evidence="3 10" id="KW-0662">Pyridine nucleotide biosynthesis</keyword>
<keyword evidence="14" id="KW-1185">Reference proteome</keyword>
<keyword evidence="10" id="KW-1000">Mitochondrion outer membrane</keyword>
<keyword evidence="7 10" id="KW-0503">Monooxygenase</keyword>
<comment type="pathway">
    <text evidence="10">Cofactor biosynthesis; NAD(+) biosynthesis; quinolinate from L-kynurenine: step 1/3.</text>
</comment>
<dbReference type="Proteomes" id="UP000623467">
    <property type="component" value="Unassembled WGS sequence"/>
</dbReference>
<keyword evidence="11" id="KW-1133">Transmembrane helix</keyword>
<evidence type="ECO:0000256" key="4">
    <source>
        <dbReference type="ARBA" id="ARBA00022827"/>
    </source>
</evidence>
<evidence type="ECO:0000256" key="1">
    <source>
        <dbReference type="ARBA" id="ARBA00001974"/>
    </source>
</evidence>
<keyword evidence="10 11" id="KW-0472">Membrane</keyword>
<accession>A0A8H6YT10</accession>
<dbReference type="GO" id="GO:0070189">
    <property type="term" value="P:kynurenine metabolic process"/>
    <property type="evidence" value="ECO:0007669"/>
    <property type="project" value="TreeGrafter"/>
</dbReference>
<evidence type="ECO:0000256" key="6">
    <source>
        <dbReference type="ARBA" id="ARBA00023002"/>
    </source>
</evidence>
<evidence type="ECO:0000256" key="2">
    <source>
        <dbReference type="ARBA" id="ARBA00022630"/>
    </source>
</evidence>
<evidence type="ECO:0000256" key="7">
    <source>
        <dbReference type="ARBA" id="ARBA00023033"/>
    </source>
</evidence>
<comment type="cofactor">
    <cofactor evidence="1 10">
        <name>FAD</name>
        <dbReference type="ChEBI" id="CHEBI:57692"/>
    </cofactor>
</comment>
<dbReference type="AlphaFoldDB" id="A0A8H6YT10"/>
<proteinExistence type="inferred from homology"/>
<dbReference type="GO" id="GO:0071949">
    <property type="term" value="F:FAD binding"/>
    <property type="evidence" value="ECO:0007669"/>
    <property type="project" value="InterPro"/>
</dbReference>
<dbReference type="GO" id="GO:0034354">
    <property type="term" value="P:'de novo' NAD+ biosynthetic process from L-tryptophan"/>
    <property type="evidence" value="ECO:0007669"/>
    <property type="project" value="UniProtKB-UniRule"/>
</dbReference>
<organism evidence="13 14">
    <name type="scientific">Mycena sanguinolenta</name>
    <dbReference type="NCBI Taxonomy" id="230812"/>
    <lineage>
        <taxon>Eukaryota</taxon>
        <taxon>Fungi</taxon>
        <taxon>Dikarya</taxon>
        <taxon>Basidiomycota</taxon>
        <taxon>Agaricomycotina</taxon>
        <taxon>Agaricomycetes</taxon>
        <taxon>Agaricomycetidae</taxon>
        <taxon>Agaricales</taxon>
        <taxon>Marasmiineae</taxon>
        <taxon>Mycenaceae</taxon>
        <taxon>Mycena</taxon>
    </lineage>
</organism>
<comment type="function">
    <text evidence="10">Catalyzes the hydroxylation of L-kynurenine (L-Kyn) to form 3-hydroxy-L-kynurenine (L-3OHKyn). Required for synthesis of quinolinic acid.</text>
</comment>
<comment type="catalytic activity">
    <reaction evidence="9 10">
        <text>L-kynurenine + NADPH + O2 + H(+) = 3-hydroxy-L-kynurenine + NADP(+) + H2O</text>
        <dbReference type="Rhea" id="RHEA:20545"/>
        <dbReference type="ChEBI" id="CHEBI:15377"/>
        <dbReference type="ChEBI" id="CHEBI:15378"/>
        <dbReference type="ChEBI" id="CHEBI:15379"/>
        <dbReference type="ChEBI" id="CHEBI:57783"/>
        <dbReference type="ChEBI" id="CHEBI:57959"/>
        <dbReference type="ChEBI" id="CHEBI:58125"/>
        <dbReference type="ChEBI" id="CHEBI:58349"/>
        <dbReference type="EC" id="1.14.13.9"/>
    </reaction>
</comment>
<evidence type="ECO:0000256" key="3">
    <source>
        <dbReference type="ARBA" id="ARBA00022642"/>
    </source>
</evidence>
<dbReference type="Pfam" id="PF01494">
    <property type="entry name" value="FAD_binding_3"/>
    <property type="match status" value="2"/>
</dbReference>
<evidence type="ECO:0000256" key="8">
    <source>
        <dbReference type="ARBA" id="ARBA00023128"/>
    </source>
</evidence>
<dbReference type="OrthoDB" id="10053569at2759"/>
<keyword evidence="11" id="KW-0812">Transmembrane</keyword>
<comment type="subcellular location">
    <subcellularLocation>
        <location evidence="10">Mitochondrion outer membrane</location>
    </subcellularLocation>
</comment>
<keyword evidence="2 10" id="KW-0285">Flavoprotein</keyword>
<dbReference type="Gene3D" id="3.50.50.60">
    <property type="entry name" value="FAD/NAD(P)-binding domain"/>
    <property type="match status" value="1"/>
</dbReference>
<dbReference type="UniPathway" id="UPA00253">
    <property type="reaction ID" value="UER00328"/>
</dbReference>
<name>A0A8H6YT10_9AGAR</name>
<keyword evidence="4 10" id="KW-0274">FAD</keyword>
<dbReference type="PANTHER" id="PTHR46028">
    <property type="entry name" value="KYNURENINE 3-MONOOXYGENASE"/>
    <property type="match status" value="1"/>
</dbReference>
<protein>
    <recommendedName>
        <fullName evidence="10">Kynurenine 3-monooxygenase</fullName>
        <ecNumber evidence="10">1.14.13.9</ecNumber>
    </recommendedName>
    <alternativeName>
        <fullName evidence="10">Biosynthesis of nicotinic acid protein 4</fullName>
    </alternativeName>
    <alternativeName>
        <fullName evidence="10">Kynurenine 3-hydroxylase</fullName>
    </alternativeName>
</protein>
<gene>
    <name evidence="10" type="primary">BNA4</name>
    <name evidence="13" type="ORF">MSAN_00992200</name>
</gene>
<dbReference type="GO" id="GO:0004502">
    <property type="term" value="F:kynurenine 3-monooxygenase activity"/>
    <property type="evidence" value="ECO:0007669"/>
    <property type="project" value="UniProtKB-UniRule"/>
</dbReference>
<keyword evidence="8 10" id="KW-0496">Mitochondrion</keyword>
<keyword evidence="5 10" id="KW-0521">NADP</keyword>
<dbReference type="InterPro" id="IPR002938">
    <property type="entry name" value="FAD-bd"/>
</dbReference>
<evidence type="ECO:0000313" key="14">
    <source>
        <dbReference type="Proteomes" id="UP000623467"/>
    </source>
</evidence>
<dbReference type="PRINTS" id="PR00420">
    <property type="entry name" value="RNGMNOXGNASE"/>
</dbReference>
<comment type="similarity">
    <text evidence="10">Belongs to the aromatic-ring hydroxylase family. KMO subfamily.</text>
</comment>
<dbReference type="InterPro" id="IPR027545">
    <property type="entry name" value="Kynurenine_monooxygenase"/>
</dbReference>
<evidence type="ECO:0000313" key="13">
    <source>
        <dbReference type="EMBL" id="KAF7363365.1"/>
    </source>
</evidence>
<dbReference type="GO" id="GO:0005741">
    <property type="term" value="C:mitochondrial outer membrane"/>
    <property type="evidence" value="ECO:0007669"/>
    <property type="project" value="UniProtKB-SubCell"/>
</dbReference>
<dbReference type="EMBL" id="JACAZH010000007">
    <property type="protein sequence ID" value="KAF7363365.1"/>
    <property type="molecule type" value="Genomic_DNA"/>
</dbReference>
<reference evidence="13" key="1">
    <citation type="submission" date="2020-05" db="EMBL/GenBank/DDBJ databases">
        <title>Mycena genomes resolve the evolution of fungal bioluminescence.</title>
        <authorList>
            <person name="Tsai I.J."/>
        </authorList>
    </citation>
    <scope>NUCLEOTIDE SEQUENCE</scope>
    <source>
        <strain evidence="13">160909Yilan</strain>
    </source>
</reference>
<sequence>MRIPKRTLPRNPYDPIWKAVVVGAGPVGCLAALALARRGWQVELFEGRPDLRAPSSKKSQLRSINLAISHRGLAAIQVIDPLAAQRFLQTVIPMKGRMIHHPDCSLDSQLYDRDGQCINSIDRALLNESLLDVASSSPNIRLFFEHKVQLVDFDNKTMTVLDMAAKDGATRLVDFDFCVGADGSYSVIRRQMMKAVRMDFQQEYLRDEYIELKMPAGRNCNGDAEFLLDPSHLHIWPRHSFMFIALPNKDRSFTCTLFAPSTVLEPLGDRETFLAWFKKHFPDALELIGRDNLARDWSQNPRSPLICTKSNPYHYLDRAILLGDAAHSMAPFYGQGLNCGLEDVRVLDTLFGQAQVDATTSETVAPGHVDEKLAGALAHYSESRHDDLVAICDLAMANYVEMRHSVTKPAYIFRKAVDALLYSLTAPQKIYLPSLVPNLSRAPFASAISGWLPLYTMVTFRPDISYATAKARAERQSRILRGLGWAGTGILGVVGAGVMRFVWMGFSGRMRKQIM</sequence>
<keyword evidence="6 10" id="KW-0560">Oxidoreductase</keyword>
<dbReference type="EC" id="1.14.13.9" evidence="10"/>
<dbReference type="SUPFAM" id="SSF51905">
    <property type="entry name" value="FAD/NAD(P)-binding domain"/>
    <property type="match status" value="1"/>
</dbReference>
<evidence type="ECO:0000259" key="12">
    <source>
        <dbReference type="Pfam" id="PF01494"/>
    </source>
</evidence>
<feature type="domain" description="FAD-binding" evidence="12">
    <location>
        <begin position="317"/>
        <end position="347"/>
    </location>
</feature>
<dbReference type="PANTHER" id="PTHR46028:SF2">
    <property type="entry name" value="KYNURENINE 3-MONOOXYGENASE"/>
    <property type="match status" value="1"/>
</dbReference>
<dbReference type="GO" id="GO:0006569">
    <property type="term" value="P:L-tryptophan catabolic process"/>
    <property type="evidence" value="ECO:0007669"/>
    <property type="project" value="UniProtKB-UniRule"/>
</dbReference>
<evidence type="ECO:0000256" key="9">
    <source>
        <dbReference type="ARBA" id="ARBA00047818"/>
    </source>
</evidence>
<dbReference type="InterPro" id="IPR036188">
    <property type="entry name" value="FAD/NAD-bd_sf"/>
</dbReference>
<dbReference type="GO" id="GO:0043420">
    <property type="term" value="P:anthranilate metabolic process"/>
    <property type="evidence" value="ECO:0007669"/>
    <property type="project" value="UniProtKB-UniRule"/>
</dbReference>
<evidence type="ECO:0000256" key="10">
    <source>
        <dbReference type="HAMAP-Rule" id="MF_03018"/>
    </source>
</evidence>
<dbReference type="GO" id="GO:0019805">
    <property type="term" value="P:quinolinate biosynthetic process"/>
    <property type="evidence" value="ECO:0007669"/>
    <property type="project" value="UniProtKB-UniRule"/>
</dbReference>
<feature type="transmembrane region" description="Helical" evidence="11">
    <location>
        <begin position="482"/>
        <end position="503"/>
    </location>
</feature>